<dbReference type="AlphaFoldDB" id="A0A8X6U0T2"/>
<proteinExistence type="predicted"/>
<sequence>MTSNMDTSEALSATNTPPITCLPPTTNSVEGKAQGEPTMNPATNALPATAAILDRILEAAEKKAEKRAKKAAKQNVSRSPAKTPEVGVASEKVPAQGGASQAKKRSADADGSRTKQVNYSAIPVQSTKMSEENVNRPMPSPSSEETSPGPSIPSQETGTQHKVAKSRLSLTLPATVEATPTALIARDTAVIPSDPDNIFTLATGEGLAQLRNEELAPPDDPAGEPGAEGDNAPEPPDNAPQLPGNGNL</sequence>
<reference evidence="2" key="1">
    <citation type="submission" date="2020-08" db="EMBL/GenBank/DDBJ databases">
        <title>Multicomponent nature underlies the extraordinary mechanical properties of spider dragline silk.</title>
        <authorList>
            <person name="Kono N."/>
            <person name="Nakamura H."/>
            <person name="Mori M."/>
            <person name="Yoshida Y."/>
            <person name="Ohtoshi R."/>
            <person name="Malay A.D."/>
            <person name="Moran D.A.P."/>
            <person name="Tomita M."/>
            <person name="Numata K."/>
            <person name="Arakawa K."/>
        </authorList>
    </citation>
    <scope>NUCLEOTIDE SEQUENCE</scope>
</reference>
<gene>
    <name evidence="2" type="ORF">NPIL_456671</name>
</gene>
<keyword evidence="3" id="KW-1185">Reference proteome</keyword>
<feature type="region of interest" description="Disordered" evidence="1">
    <location>
        <begin position="1"/>
        <end position="46"/>
    </location>
</feature>
<protein>
    <submittedName>
        <fullName evidence="2">Uncharacterized protein</fullName>
    </submittedName>
</protein>
<evidence type="ECO:0000256" key="1">
    <source>
        <dbReference type="SAM" id="MobiDB-lite"/>
    </source>
</evidence>
<dbReference type="EMBL" id="BMAW01115597">
    <property type="protein sequence ID" value="GFT66772.1"/>
    <property type="molecule type" value="Genomic_DNA"/>
</dbReference>
<feature type="region of interest" description="Disordered" evidence="1">
    <location>
        <begin position="191"/>
        <end position="248"/>
    </location>
</feature>
<accession>A0A8X6U0T2</accession>
<dbReference type="Proteomes" id="UP000887013">
    <property type="component" value="Unassembled WGS sequence"/>
</dbReference>
<feature type="region of interest" description="Disordered" evidence="1">
    <location>
        <begin position="62"/>
        <end position="172"/>
    </location>
</feature>
<comment type="caution">
    <text evidence="2">The sequence shown here is derived from an EMBL/GenBank/DDBJ whole genome shotgun (WGS) entry which is preliminary data.</text>
</comment>
<feature type="compositionally biased region" description="Polar residues" evidence="1">
    <location>
        <begin position="114"/>
        <end position="128"/>
    </location>
</feature>
<name>A0A8X6U0T2_NEPPI</name>
<evidence type="ECO:0000313" key="2">
    <source>
        <dbReference type="EMBL" id="GFT66772.1"/>
    </source>
</evidence>
<evidence type="ECO:0000313" key="3">
    <source>
        <dbReference type="Proteomes" id="UP000887013"/>
    </source>
</evidence>
<feature type="compositionally biased region" description="Low complexity" evidence="1">
    <location>
        <begin position="141"/>
        <end position="154"/>
    </location>
</feature>
<organism evidence="2 3">
    <name type="scientific">Nephila pilipes</name>
    <name type="common">Giant wood spider</name>
    <name type="synonym">Nephila maculata</name>
    <dbReference type="NCBI Taxonomy" id="299642"/>
    <lineage>
        <taxon>Eukaryota</taxon>
        <taxon>Metazoa</taxon>
        <taxon>Ecdysozoa</taxon>
        <taxon>Arthropoda</taxon>
        <taxon>Chelicerata</taxon>
        <taxon>Arachnida</taxon>
        <taxon>Araneae</taxon>
        <taxon>Araneomorphae</taxon>
        <taxon>Entelegynae</taxon>
        <taxon>Araneoidea</taxon>
        <taxon>Nephilidae</taxon>
        <taxon>Nephila</taxon>
    </lineage>
</organism>
<feature type="compositionally biased region" description="Polar residues" evidence="1">
    <location>
        <begin position="1"/>
        <end position="29"/>
    </location>
</feature>